<dbReference type="GO" id="GO:0052621">
    <property type="term" value="F:diguanylate cyclase activity"/>
    <property type="evidence" value="ECO:0007669"/>
    <property type="project" value="UniProtKB-EC"/>
</dbReference>
<accession>A0A447CWN6</accession>
<evidence type="ECO:0000256" key="3">
    <source>
        <dbReference type="SAM" id="MobiDB-lite"/>
    </source>
</evidence>
<comment type="caution">
    <text evidence="6">The sequence shown here is derived from an EMBL/GenBank/DDBJ whole genome shotgun (WGS) entry which is preliminary data.</text>
</comment>
<gene>
    <name evidence="6" type="primary">ydaM_1</name>
    <name evidence="6" type="ORF">RHODGE_RHODGE_02924</name>
</gene>
<dbReference type="PANTHER" id="PTHR45138:SF9">
    <property type="entry name" value="DIGUANYLATE CYCLASE DGCM-RELATED"/>
    <property type="match status" value="1"/>
</dbReference>
<dbReference type="Pfam" id="PF00990">
    <property type="entry name" value="GGDEF"/>
    <property type="match status" value="1"/>
</dbReference>
<evidence type="ECO:0000313" key="6">
    <source>
        <dbReference type="EMBL" id="VCU09754.1"/>
    </source>
</evidence>
<dbReference type="NCBIfam" id="TIGR00254">
    <property type="entry name" value="GGDEF"/>
    <property type="match status" value="1"/>
</dbReference>
<dbReference type="EMBL" id="UWOC01000153">
    <property type="protein sequence ID" value="VCU09754.1"/>
    <property type="molecule type" value="Genomic_DNA"/>
</dbReference>
<dbReference type="InterPro" id="IPR029787">
    <property type="entry name" value="Nucleotide_cyclase"/>
</dbReference>
<feature type="transmembrane region" description="Helical" evidence="4">
    <location>
        <begin position="63"/>
        <end position="83"/>
    </location>
</feature>
<dbReference type="Proteomes" id="UP000289200">
    <property type="component" value="Unassembled WGS sequence"/>
</dbReference>
<evidence type="ECO:0000256" key="1">
    <source>
        <dbReference type="ARBA" id="ARBA00012528"/>
    </source>
</evidence>
<evidence type="ECO:0000256" key="2">
    <source>
        <dbReference type="ARBA" id="ARBA00034247"/>
    </source>
</evidence>
<keyword evidence="4" id="KW-1133">Transmembrane helix</keyword>
<dbReference type="InterPro" id="IPR000160">
    <property type="entry name" value="GGDEF_dom"/>
</dbReference>
<feature type="transmembrane region" description="Helical" evidence="4">
    <location>
        <begin position="24"/>
        <end position="43"/>
    </location>
</feature>
<dbReference type="PANTHER" id="PTHR45138">
    <property type="entry name" value="REGULATORY COMPONENTS OF SENSORY TRANSDUCTION SYSTEM"/>
    <property type="match status" value="1"/>
</dbReference>
<reference evidence="7" key="1">
    <citation type="submission" date="2018-10" db="EMBL/GenBank/DDBJ databases">
        <authorList>
            <person name="Peiro R."/>
            <person name="Begona"/>
            <person name="Cbmso G."/>
            <person name="Lopez M."/>
            <person name="Gonzalez S."/>
            <person name="Sacristan E."/>
            <person name="Castillo E."/>
        </authorList>
    </citation>
    <scope>NUCLEOTIDE SEQUENCE [LARGE SCALE GENOMIC DNA]</scope>
</reference>
<dbReference type="FunFam" id="3.30.70.270:FF:000001">
    <property type="entry name" value="Diguanylate cyclase domain protein"/>
    <property type="match status" value="1"/>
</dbReference>
<name>A0A447CWN6_9BRAD</name>
<proteinExistence type="predicted"/>
<dbReference type="Gene3D" id="3.30.70.270">
    <property type="match status" value="1"/>
</dbReference>
<feature type="domain" description="GGDEF" evidence="5">
    <location>
        <begin position="125"/>
        <end position="259"/>
    </location>
</feature>
<dbReference type="PROSITE" id="PS50887">
    <property type="entry name" value="GGDEF"/>
    <property type="match status" value="1"/>
</dbReference>
<protein>
    <recommendedName>
        <fullName evidence="1">diguanylate cyclase</fullName>
        <ecNumber evidence="1">2.7.7.65</ecNumber>
    </recommendedName>
</protein>
<evidence type="ECO:0000259" key="5">
    <source>
        <dbReference type="PROSITE" id="PS50887"/>
    </source>
</evidence>
<dbReference type="GO" id="GO:0043709">
    <property type="term" value="P:cell adhesion involved in single-species biofilm formation"/>
    <property type="evidence" value="ECO:0007669"/>
    <property type="project" value="TreeGrafter"/>
</dbReference>
<dbReference type="EC" id="2.7.7.65" evidence="1"/>
<evidence type="ECO:0000313" key="7">
    <source>
        <dbReference type="Proteomes" id="UP000289200"/>
    </source>
</evidence>
<keyword evidence="4" id="KW-0812">Transmembrane</keyword>
<dbReference type="SMART" id="SM00267">
    <property type="entry name" value="GGDEF"/>
    <property type="match status" value="1"/>
</dbReference>
<comment type="catalytic activity">
    <reaction evidence="2">
        <text>2 GTP = 3',3'-c-di-GMP + 2 diphosphate</text>
        <dbReference type="Rhea" id="RHEA:24898"/>
        <dbReference type="ChEBI" id="CHEBI:33019"/>
        <dbReference type="ChEBI" id="CHEBI:37565"/>
        <dbReference type="ChEBI" id="CHEBI:58805"/>
        <dbReference type="EC" id="2.7.7.65"/>
    </reaction>
</comment>
<sequence>MFVFTLLIASEYWRARNPELMSRWPTIVILVAYGVAFLARIPIAERLVLPVQPDPIADLVVPVGAAALVLHVFCLAFLVMAMAKERLELEHRRNALVDPLTGVANRRAFFERGERMLRRLLAEGGTAALLMLDLDQFKRINDTFGHQTGDRVLCAFCETAVRVLRSTDLLGRTGGEEFACLLPGATLTEAFAVAERIRTEFERCRLAPLGAVGPASTVSVGVAVTSDAAIDLAALVATADKALYRAKANGRNRVETVGALMAGALAAAGSESAGTGATPAVPATAGPVATPAGAATGVAAPGVIATGVAGTGVAGTGVAGTATTAAETGRREARRPTPETAPTPALVARAASLAPAHDRPEPG</sequence>
<keyword evidence="4" id="KW-0472">Membrane</keyword>
<dbReference type="GO" id="GO:0005886">
    <property type="term" value="C:plasma membrane"/>
    <property type="evidence" value="ECO:0007669"/>
    <property type="project" value="TreeGrafter"/>
</dbReference>
<feature type="region of interest" description="Disordered" evidence="3">
    <location>
        <begin position="315"/>
        <end position="363"/>
    </location>
</feature>
<dbReference type="GO" id="GO:1902201">
    <property type="term" value="P:negative regulation of bacterial-type flagellum-dependent cell motility"/>
    <property type="evidence" value="ECO:0007669"/>
    <property type="project" value="TreeGrafter"/>
</dbReference>
<dbReference type="InterPro" id="IPR043128">
    <property type="entry name" value="Rev_trsase/Diguanyl_cyclase"/>
</dbReference>
<dbReference type="InterPro" id="IPR050469">
    <property type="entry name" value="Diguanylate_Cyclase"/>
</dbReference>
<keyword evidence="7" id="KW-1185">Reference proteome</keyword>
<feature type="compositionally biased region" description="Low complexity" evidence="3">
    <location>
        <begin position="338"/>
        <end position="355"/>
    </location>
</feature>
<dbReference type="AlphaFoldDB" id="A0A447CWN6"/>
<dbReference type="SUPFAM" id="SSF55073">
    <property type="entry name" value="Nucleotide cyclase"/>
    <property type="match status" value="1"/>
</dbReference>
<evidence type="ECO:0000256" key="4">
    <source>
        <dbReference type="SAM" id="Phobius"/>
    </source>
</evidence>
<feature type="compositionally biased region" description="Basic and acidic residues" evidence="3">
    <location>
        <begin position="328"/>
        <end position="337"/>
    </location>
</feature>
<dbReference type="CDD" id="cd01949">
    <property type="entry name" value="GGDEF"/>
    <property type="match status" value="1"/>
</dbReference>
<organism evidence="6 7">
    <name type="scientific">Rhodoplanes serenus</name>
    <dbReference type="NCBI Taxonomy" id="200615"/>
    <lineage>
        <taxon>Bacteria</taxon>
        <taxon>Pseudomonadati</taxon>
        <taxon>Pseudomonadota</taxon>
        <taxon>Alphaproteobacteria</taxon>
        <taxon>Hyphomicrobiales</taxon>
        <taxon>Nitrobacteraceae</taxon>
        <taxon>Rhodoplanes</taxon>
    </lineage>
</organism>